<keyword evidence="3" id="KW-1185">Reference proteome</keyword>
<dbReference type="PANTHER" id="PTHR38011:SF11">
    <property type="entry name" value="2,5-DIAMINO-6-RIBOSYLAMINO-4(3H)-PYRIMIDINONE 5'-PHOSPHATE REDUCTASE"/>
    <property type="match status" value="1"/>
</dbReference>
<feature type="domain" description="Bacterial bifunctional deaminase-reductase C-terminal" evidence="1">
    <location>
        <begin position="44"/>
        <end position="175"/>
    </location>
</feature>
<dbReference type="Pfam" id="PF01872">
    <property type="entry name" value="RibD_C"/>
    <property type="match status" value="1"/>
</dbReference>
<dbReference type="InterPro" id="IPR050765">
    <property type="entry name" value="Riboflavin_Biosynth_HTPR"/>
</dbReference>
<organism evidence="2 3">
    <name type="scientific">Nocardioides potassii</name>
    <dbReference type="NCBI Taxonomy" id="2911371"/>
    <lineage>
        <taxon>Bacteria</taxon>
        <taxon>Bacillati</taxon>
        <taxon>Actinomycetota</taxon>
        <taxon>Actinomycetes</taxon>
        <taxon>Propionibacteriales</taxon>
        <taxon>Nocardioidaceae</taxon>
        <taxon>Nocardioides</taxon>
    </lineage>
</organism>
<sequence>MSRRLVSFHLCSLEGAVDDPTRGFPVDAPGPPAYDSTMEAKEAELIARQDCLLLGRGMYDEWSRYWPTVPGEPFADFANRVKKYVVTSRPLEREWGEVEVVSGPLAQVVANLKQRPGDGDIGLHGSITLTQSLLAEGLVDELQLAVAPVLDPAGRRLSDALPDLVRLELVDTVSTPGGALWLTYRRAAG</sequence>
<dbReference type="EMBL" id="JAKJHZ010000010">
    <property type="protein sequence ID" value="MCF6379454.1"/>
    <property type="molecule type" value="Genomic_DNA"/>
</dbReference>
<dbReference type="PANTHER" id="PTHR38011">
    <property type="entry name" value="DIHYDROFOLATE REDUCTASE FAMILY PROTEIN (AFU_ORTHOLOGUE AFUA_8G06820)"/>
    <property type="match status" value="1"/>
</dbReference>
<dbReference type="Proteomes" id="UP001201161">
    <property type="component" value="Unassembled WGS sequence"/>
</dbReference>
<evidence type="ECO:0000259" key="1">
    <source>
        <dbReference type="Pfam" id="PF01872"/>
    </source>
</evidence>
<protein>
    <submittedName>
        <fullName evidence="2">Dihydrofolate reductase family protein</fullName>
    </submittedName>
</protein>
<dbReference type="SUPFAM" id="SSF53597">
    <property type="entry name" value="Dihydrofolate reductase-like"/>
    <property type="match status" value="1"/>
</dbReference>
<evidence type="ECO:0000313" key="2">
    <source>
        <dbReference type="EMBL" id="MCF6379454.1"/>
    </source>
</evidence>
<dbReference type="InterPro" id="IPR024072">
    <property type="entry name" value="DHFR-like_dom_sf"/>
</dbReference>
<gene>
    <name evidence="2" type="ORF">L2K70_17725</name>
</gene>
<dbReference type="RefSeq" id="WP_236404529.1">
    <property type="nucleotide sequence ID" value="NZ_JAKJHZ010000010.1"/>
</dbReference>
<reference evidence="2 3" key="1">
    <citation type="submission" date="2022-01" db="EMBL/GenBank/DDBJ databases">
        <title>Nocardioides sp. nov., an actinomycete isolated from mining soil.</title>
        <authorList>
            <person name="Liu L."/>
        </authorList>
    </citation>
    <scope>NUCLEOTIDE SEQUENCE [LARGE SCALE GENOMIC DNA]</scope>
    <source>
        <strain evidence="2 3">KLBMP 9356</strain>
    </source>
</reference>
<name>A0ABS9HG80_9ACTN</name>
<evidence type="ECO:0000313" key="3">
    <source>
        <dbReference type="Proteomes" id="UP001201161"/>
    </source>
</evidence>
<dbReference type="Gene3D" id="3.40.430.10">
    <property type="entry name" value="Dihydrofolate Reductase, subunit A"/>
    <property type="match status" value="1"/>
</dbReference>
<accession>A0ABS9HG80</accession>
<dbReference type="InterPro" id="IPR002734">
    <property type="entry name" value="RibDG_C"/>
</dbReference>
<proteinExistence type="predicted"/>
<comment type="caution">
    <text evidence="2">The sequence shown here is derived from an EMBL/GenBank/DDBJ whole genome shotgun (WGS) entry which is preliminary data.</text>
</comment>